<dbReference type="CDD" id="cd17535">
    <property type="entry name" value="REC_NarL-like"/>
    <property type="match status" value="1"/>
</dbReference>
<dbReference type="Proteomes" id="UP000608754">
    <property type="component" value="Unassembled WGS sequence"/>
</dbReference>
<dbReference type="PANTHER" id="PTHR43214:SF43">
    <property type="entry name" value="TWO-COMPONENT RESPONSE REGULATOR"/>
    <property type="match status" value="1"/>
</dbReference>
<name>A0A8J7FPV1_9FLAO</name>
<dbReference type="Pfam" id="PF00072">
    <property type="entry name" value="Response_reg"/>
    <property type="match status" value="1"/>
</dbReference>
<protein>
    <submittedName>
        <fullName evidence="6">Response regulator transcription factor</fullName>
    </submittedName>
</protein>
<feature type="domain" description="Response regulatory" evidence="5">
    <location>
        <begin position="2"/>
        <end position="118"/>
    </location>
</feature>
<sequence>MNIFIIDQHKIVIDGLIAVLNKKKGFKVVGYATNVKDAIEWISANPIDLVITEIEFTDEDAKDLIKTIKIMHREVKILILTGDNRIKKISELFKLGINGFIEKYNETKTLIKAIDCIKNGEAYMGDELRAKIIENFSNQQSNSDEQKSINEILASITNRELEIIRYICEGCNSKEISDKLFISFNTVETHRKRIFNKLQIKNSISLMRFALKHELIE</sequence>
<proteinExistence type="predicted"/>
<dbReference type="EMBL" id="JADGIK010000004">
    <property type="protein sequence ID" value="MBF0597269.1"/>
    <property type="molecule type" value="Genomic_DNA"/>
</dbReference>
<dbReference type="InterPro" id="IPR036388">
    <property type="entry name" value="WH-like_DNA-bd_sf"/>
</dbReference>
<dbReference type="PROSITE" id="PS00622">
    <property type="entry name" value="HTH_LUXR_1"/>
    <property type="match status" value="1"/>
</dbReference>
<dbReference type="InterPro" id="IPR011006">
    <property type="entry name" value="CheY-like_superfamily"/>
</dbReference>
<dbReference type="GO" id="GO:0000160">
    <property type="term" value="P:phosphorelay signal transduction system"/>
    <property type="evidence" value="ECO:0007669"/>
    <property type="project" value="InterPro"/>
</dbReference>
<dbReference type="GO" id="GO:0003677">
    <property type="term" value="F:DNA binding"/>
    <property type="evidence" value="ECO:0007669"/>
    <property type="project" value="UniProtKB-KW"/>
</dbReference>
<dbReference type="Gene3D" id="3.40.50.2300">
    <property type="match status" value="1"/>
</dbReference>
<keyword evidence="1" id="KW-0597">Phosphoprotein</keyword>
<dbReference type="Gene3D" id="1.10.10.10">
    <property type="entry name" value="Winged helix-like DNA-binding domain superfamily/Winged helix DNA-binding domain"/>
    <property type="match status" value="1"/>
</dbReference>
<evidence type="ECO:0000313" key="6">
    <source>
        <dbReference type="EMBL" id="MBF0597269.1"/>
    </source>
</evidence>
<comment type="caution">
    <text evidence="6">The sequence shown here is derived from an EMBL/GenBank/DDBJ whole genome shotgun (WGS) entry which is preliminary data.</text>
</comment>
<dbReference type="PROSITE" id="PS50110">
    <property type="entry name" value="RESPONSE_REGULATORY"/>
    <property type="match status" value="1"/>
</dbReference>
<evidence type="ECO:0000259" key="5">
    <source>
        <dbReference type="PROSITE" id="PS50110"/>
    </source>
</evidence>
<dbReference type="InterPro" id="IPR001789">
    <property type="entry name" value="Sig_transdc_resp-reg_receiver"/>
</dbReference>
<dbReference type="SUPFAM" id="SSF52172">
    <property type="entry name" value="CheY-like"/>
    <property type="match status" value="1"/>
</dbReference>
<dbReference type="SMART" id="SM00448">
    <property type="entry name" value="REC"/>
    <property type="match status" value="1"/>
</dbReference>
<reference evidence="6" key="1">
    <citation type="submission" date="2020-10" db="EMBL/GenBank/DDBJ databases">
        <authorList>
            <person name="Lu T."/>
            <person name="Wang Q."/>
            <person name="Han X."/>
        </authorList>
    </citation>
    <scope>NUCLEOTIDE SEQUENCE</scope>
    <source>
        <strain evidence="6">WQ 117</strain>
    </source>
</reference>
<dbReference type="PANTHER" id="PTHR43214">
    <property type="entry name" value="TWO-COMPONENT RESPONSE REGULATOR"/>
    <property type="match status" value="1"/>
</dbReference>
<dbReference type="RefSeq" id="WP_194182817.1">
    <property type="nucleotide sequence ID" value="NZ_JADGIK010000004.1"/>
</dbReference>
<dbReference type="PRINTS" id="PR00038">
    <property type="entry name" value="HTHLUXR"/>
</dbReference>
<evidence type="ECO:0000256" key="3">
    <source>
        <dbReference type="PROSITE-ProRule" id="PRU00169"/>
    </source>
</evidence>
<gene>
    <name evidence="6" type="ORF">IM532_07390</name>
</gene>
<dbReference type="Pfam" id="PF00196">
    <property type="entry name" value="GerE"/>
    <property type="match status" value="1"/>
</dbReference>
<evidence type="ECO:0000256" key="2">
    <source>
        <dbReference type="ARBA" id="ARBA00023125"/>
    </source>
</evidence>
<comment type="caution">
    <text evidence="3">Lacks conserved residue(s) required for the propagation of feature annotation.</text>
</comment>
<organism evidence="6 7">
    <name type="scientific">Faecalibacter rhinopitheci</name>
    <dbReference type="NCBI Taxonomy" id="2779678"/>
    <lineage>
        <taxon>Bacteria</taxon>
        <taxon>Pseudomonadati</taxon>
        <taxon>Bacteroidota</taxon>
        <taxon>Flavobacteriia</taxon>
        <taxon>Flavobacteriales</taxon>
        <taxon>Weeksellaceae</taxon>
        <taxon>Faecalibacter</taxon>
    </lineage>
</organism>
<dbReference type="InterPro" id="IPR039420">
    <property type="entry name" value="WalR-like"/>
</dbReference>
<dbReference type="AlphaFoldDB" id="A0A8J7FPV1"/>
<evidence type="ECO:0000256" key="1">
    <source>
        <dbReference type="ARBA" id="ARBA00022553"/>
    </source>
</evidence>
<evidence type="ECO:0000313" key="7">
    <source>
        <dbReference type="Proteomes" id="UP000608754"/>
    </source>
</evidence>
<dbReference type="SUPFAM" id="SSF46894">
    <property type="entry name" value="C-terminal effector domain of the bipartite response regulators"/>
    <property type="match status" value="1"/>
</dbReference>
<dbReference type="InterPro" id="IPR000792">
    <property type="entry name" value="Tscrpt_reg_LuxR_C"/>
</dbReference>
<evidence type="ECO:0000259" key="4">
    <source>
        <dbReference type="PROSITE" id="PS50043"/>
    </source>
</evidence>
<dbReference type="InterPro" id="IPR058245">
    <property type="entry name" value="NreC/VraR/RcsB-like_REC"/>
</dbReference>
<feature type="domain" description="HTH luxR-type" evidence="4">
    <location>
        <begin position="149"/>
        <end position="214"/>
    </location>
</feature>
<dbReference type="SMART" id="SM00421">
    <property type="entry name" value="HTH_LUXR"/>
    <property type="match status" value="1"/>
</dbReference>
<dbReference type="PROSITE" id="PS50043">
    <property type="entry name" value="HTH_LUXR_2"/>
    <property type="match status" value="1"/>
</dbReference>
<dbReference type="InterPro" id="IPR016032">
    <property type="entry name" value="Sig_transdc_resp-reg_C-effctor"/>
</dbReference>
<dbReference type="CDD" id="cd06170">
    <property type="entry name" value="LuxR_C_like"/>
    <property type="match status" value="1"/>
</dbReference>
<keyword evidence="2" id="KW-0238">DNA-binding</keyword>
<accession>A0A8J7FPV1</accession>
<keyword evidence="7" id="KW-1185">Reference proteome</keyword>
<dbReference type="GO" id="GO:0006355">
    <property type="term" value="P:regulation of DNA-templated transcription"/>
    <property type="evidence" value="ECO:0007669"/>
    <property type="project" value="InterPro"/>
</dbReference>